<dbReference type="InterPro" id="IPR011330">
    <property type="entry name" value="Glyco_hydro/deAcase_b/a-brl"/>
</dbReference>
<accession>A0ABT1CTL3</accession>
<comment type="caution">
    <text evidence="1">The sequence shown here is derived from an EMBL/GenBank/DDBJ whole genome shotgun (WGS) entry which is preliminary data.</text>
</comment>
<keyword evidence="2" id="KW-1185">Reference proteome</keyword>
<evidence type="ECO:0000313" key="2">
    <source>
        <dbReference type="Proteomes" id="UP001320715"/>
    </source>
</evidence>
<dbReference type="EMBL" id="JAAAML010000003">
    <property type="protein sequence ID" value="MCO6409548.1"/>
    <property type="molecule type" value="Genomic_DNA"/>
</dbReference>
<protein>
    <submittedName>
        <fullName evidence="1">Polysaccharide deacetylase family protein</fullName>
    </submittedName>
</protein>
<sequence>MKSAVFRPALSKATRAVSVTIAVTAALAAGLSVLAGTGAQASERPEQLVLISFDGAHDNRLWRRSLEMADRSGARFTYFLSCTFLMSKDERKAYKAPGHSAGRSNVGFAQDTADVLTRLGHIWSAYQSGHEIGNHGCGHFDGKSWSKADWMSEFNQFDAALENAWAGNGAEPPAGWTRFARTGIKGFRAPYLSTGEGLYAAMRAHGLSYDASAVSNGPVPPELEGPVARFALPLIPEGPRQRPIIGMDYNLFVRHSAGIETPSKSEEFEARALDAFRSAFDAEYTGERRPLQLGFHFVEMNGGAYWNALERFANEVCGQPEVACVTYQEAMRRLKPADGSAS</sequence>
<evidence type="ECO:0000313" key="1">
    <source>
        <dbReference type="EMBL" id="MCO6409548.1"/>
    </source>
</evidence>
<dbReference type="PANTHER" id="PTHR45985:SF3">
    <property type="entry name" value="CHITIN DEACETYLASE-LIKE 4"/>
    <property type="match status" value="1"/>
</dbReference>
<reference evidence="1 2" key="1">
    <citation type="submission" date="2020-01" db="EMBL/GenBank/DDBJ databases">
        <title>Genomes of bacteria type strains.</title>
        <authorList>
            <person name="Chen J."/>
            <person name="Zhu S."/>
            <person name="Yang J."/>
        </authorList>
    </citation>
    <scope>NUCLEOTIDE SEQUENCE [LARGE SCALE GENOMIC DNA]</scope>
    <source>
        <strain evidence="1 2">DSM 16655</strain>
    </source>
</reference>
<name>A0ABT1CTL3_9HYPH</name>
<dbReference type="InterPro" id="IPR052740">
    <property type="entry name" value="CE4"/>
</dbReference>
<proteinExistence type="predicted"/>
<dbReference type="RefSeq" id="WP_252916405.1">
    <property type="nucleotide sequence ID" value="NZ_JAAAML010000003.1"/>
</dbReference>
<gene>
    <name evidence="1" type="ORF">GTW23_15305</name>
</gene>
<organism evidence="1 2">
    <name type="scientific">Hoeflea alexandrii</name>
    <dbReference type="NCBI Taxonomy" id="288436"/>
    <lineage>
        <taxon>Bacteria</taxon>
        <taxon>Pseudomonadati</taxon>
        <taxon>Pseudomonadota</taxon>
        <taxon>Alphaproteobacteria</taxon>
        <taxon>Hyphomicrobiales</taxon>
        <taxon>Rhizobiaceae</taxon>
        <taxon>Hoeflea</taxon>
    </lineage>
</organism>
<dbReference type="Proteomes" id="UP001320715">
    <property type="component" value="Unassembled WGS sequence"/>
</dbReference>
<dbReference type="SUPFAM" id="SSF88713">
    <property type="entry name" value="Glycoside hydrolase/deacetylase"/>
    <property type="match status" value="1"/>
</dbReference>
<dbReference type="PANTHER" id="PTHR45985">
    <property type="match status" value="1"/>
</dbReference>
<dbReference type="Gene3D" id="3.20.20.370">
    <property type="entry name" value="Glycoside hydrolase/deacetylase"/>
    <property type="match status" value="1"/>
</dbReference>